<keyword evidence="1" id="KW-1133">Transmembrane helix</keyword>
<sequence>MHVGRVIVGAFLWISSTVLAECPSCAYQSVSCGNSASIVPVCDAQGLIQSDDLFCDDLDCSCADGFVCASLRLGCPGVVQGGGRARCLSLAGMQTRYDAYRDAVLPPGPATYPHLNLSWVRFHNQDDCTSSDDCLAMQQFHACGAVLCGSAVVMWKDMNEWDEHAYRVVVEGTLTDRSAGVFDMVARWDPALRQLSCDSVTTTPLAKRYTRQTRTNPDDCVGQYVDFSPPVTFAEAALDSARRTTWITWIAIVSAMATAIAAITAVIYMTRSRQSCTTHKTPNQPISAIVTAKPSALC</sequence>
<dbReference type="GeneID" id="20802427"/>
<proteinExistence type="predicted"/>
<gene>
    <name evidence="3" type="ORF">H257_00431</name>
</gene>
<evidence type="ECO:0000256" key="1">
    <source>
        <dbReference type="SAM" id="Phobius"/>
    </source>
</evidence>
<evidence type="ECO:0000313" key="3">
    <source>
        <dbReference type="EMBL" id="ETV89027.1"/>
    </source>
</evidence>
<feature type="chain" id="PRO_5004841695" evidence="2">
    <location>
        <begin position="21"/>
        <end position="298"/>
    </location>
</feature>
<reference evidence="3" key="1">
    <citation type="submission" date="2013-12" db="EMBL/GenBank/DDBJ databases">
        <title>The Genome Sequence of Aphanomyces astaci APO3.</title>
        <authorList>
            <consortium name="The Broad Institute Genomics Platform"/>
            <person name="Russ C."/>
            <person name="Tyler B."/>
            <person name="van West P."/>
            <person name="Dieguez-Uribeondo J."/>
            <person name="Young S.K."/>
            <person name="Zeng Q."/>
            <person name="Gargeya S."/>
            <person name="Fitzgerald M."/>
            <person name="Abouelleil A."/>
            <person name="Alvarado L."/>
            <person name="Chapman S.B."/>
            <person name="Gainer-Dewar J."/>
            <person name="Goldberg J."/>
            <person name="Griggs A."/>
            <person name="Gujja S."/>
            <person name="Hansen M."/>
            <person name="Howarth C."/>
            <person name="Imamovic A."/>
            <person name="Ireland A."/>
            <person name="Larimer J."/>
            <person name="McCowan C."/>
            <person name="Murphy C."/>
            <person name="Pearson M."/>
            <person name="Poon T.W."/>
            <person name="Priest M."/>
            <person name="Roberts A."/>
            <person name="Saif S."/>
            <person name="Shea T."/>
            <person name="Sykes S."/>
            <person name="Wortman J."/>
            <person name="Nusbaum C."/>
            <person name="Birren B."/>
        </authorList>
    </citation>
    <scope>NUCLEOTIDE SEQUENCE [LARGE SCALE GENOMIC DNA]</scope>
    <source>
        <strain evidence="3">APO3</strain>
    </source>
</reference>
<keyword evidence="1" id="KW-0812">Transmembrane</keyword>
<keyword evidence="1" id="KW-0472">Membrane</keyword>
<organism evidence="3">
    <name type="scientific">Aphanomyces astaci</name>
    <name type="common">Crayfish plague agent</name>
    <dbReference type="NCBI Taxonomy" id="112090"/>
    <lineage>
        <taxon>Eukaryota</taxon>
        <taxon>Sar</taxon>
        <taxon>Stramenopiles</taxon>
        <taxon>Oomycota</taxon>
        <taxon>Saprolegniomycetes</taxon>
        <taxon>Saprolegniales</taxon>
        <taxon>Verrucalvaceae</taxon>
        <taxon>Aphanomyces</taxon>
    </lineage>
</organism>
<dbReference type="OrthoDB" id="162570at2759"/>
<protein>
    <submittedName>
        <fullName evidence="3">Uncharacterized protein</fullName>
    </submittedName>
</protein>
<name>W4HAP5_APHAT</name>
<feature type="transmembrane region" description="Helical" evidence="1">
    <location>
        <begin position="246"/>
        <end position="270"/>
    </location>
</feature>
<dbReference type="EMBL" id="KI913114">
    <property type="protein sequence ID" value="ETV89027.1"/>
    <property type="molecule type" value="Genomic_DNA"/>
</dbReference>
<keyword evidence="2" id="KW-0732">Signal</keyword>
<evidence type="ECO:0000256" key="2">
    <source>
        <dbReference type="SAM" id="SignalP"/>
    </source>
</evidence>
<accession>W4HAP5</accession>
<dbReference type="AlphaFoldDB" id="W4HAP5"/>
<dbReference type="RefSeq" id="XP_009821427.1">
    <property type="nucleotide sequence ID" value="XM_009823125.1"/>
</dbReference>
<feature type="signal peptide" evidence="2">
    <location>
        <begin position="1"/>
        <end position="20"/>
    </location>
</feature>
<dbReference type="VEuPathDB" id="FungiDB:H257_00431"/>